<dbReference type="InterPro" id="IPR050860">
    <property type="entry name" value="FeoB_GTPase"/>
</dbReference>
<feature type="domain" description="FeoB-type G" evidence="18">
    <location>
        <begin position="3"/>
        <end position="165"/>
    </location>
</feature>
<feature type="transmembrane region" description="Helical" evidence="17">
    <location>
        <begin position="515"/>
        <end position="536"/>
    </location>
</feature>
<dbReference type="InterPro" id="IPR011642">
    <property type="entry name" value="Gate_dom"/>
</dbReference>
<evidence type="ECO:0000256" key="1">
    <source>
        <dbReference type="ARBA" id="ARBA00004429"/>
    </source>
</evidence>
<evidence type="ECO:0000256" key="2">
    <source>
        <dbReference type="ARBA" id="ARBA00022448"/>
    </source>
</evidence>
<keyword evidence="12 17" id="KW-0472">Membrane</keyword>
<evidence type="ECO:0000256" key="4">
    <source>
        <dbReference type="ARBA" id="ARBA00022496"/>
    </source>
</evidence>
<sequence length="663" mass="73231">MRIVKVALAGNPNVGKTAIFNGLTGMRQHVGNWPGVTVEKKEGRYIHKGDDFLVVDLPGIYSLSAVSIDEKIARNFLAEENPDVVVAIVDGTNLERNLYLVSELMDLGVNLIIAVNFMDEVEKNNMKVDIQRLSEILGIPIVGTVAIKGHGIQKLKEEIFKASRSKSRSLTKYSDELEEYIERVEGTLKLFSEQFPFSMRFLALKLIEEDPEILEQIKPFIDDTKRFSRLLNEILSDIRQKHDDPSVFVGDEKFRFIQRALKNTVEGKATKSESLTNRMDKVFTHRILGLPILFGVMYAVFQSTFTLGGIFADWLDSGMAVLSNWVGNSIQNETLASFLADGVIGGIGSVLVFVPNIFILFFLISILENVGYMARAAFVVDKVMNAMGLSGKSFIPMILGFGCNVPAIMATRTIENEDDRIITAVLNPLIPCSARIPIFVTFIGTFFSANQGLMLFSMYVIAVILVVILAKILKATLFRSAPTPFIMELPPYRVPSALEVLNEAWKRTSLFMKKAGTIIFAVVIVIWLLASLPVGVEYASEDSYIGLIGKTIAPIFKPNGFGNWQSAVALIFGFLAKEVVVGILGTLAGGVENLGSFLQTLFTPISAYSFMLFSLLYIPCVASLGALLREVKMKWTIFSVVLLVSLAYLVSMAFNLVGSLLLE</sequence>
<keyword evidence="9" id="KW-0408">Iron</keyword>
<dbReference type="InterPro" id="IPR006073">
    <property type="entry name" value="GTP-bd"/>
</dbReference>
<reference evidence="19" key="1">
    <citation type="journal article" date="2020" name="mSystems">
        <title>Genome- and Community-Level Interaction Insights into Carbon Utilization and Element Cycling Functions of Hydrothermarchaeota in Hydrothermal Sediment.</title>
        <authorList>
            <person name="Zhou Z."/>
            <person name="Liu Y."/>
            <person name="Xu W."/>
            <person name="Pan J."/>
            <person name="Luo Z.H."/>
            <person name="Li M."/>
        </authorList>
    </citation>
    <scope>NUCLEOTIDE SEQUENCE [LARGE SCALE GENOMIC DNA]</scope>
    <source>
        <strain evidence="19">HyVt-93</strain>
    </source>
</reference>
<dbReference type="Pfam" id="PF02421">
    <property type="entry name" value="FeoB_N"/>
    <property type="match status" value="1"/>
</dbReference>
<evidence type="ECO:0000313" key="19">
    <source>
        <dbReference type="EMBL" id="HHI01140.1"/>
    </source>
</evidence>
<dbReference type="AlphaFoldDB" id="A0A7C5JZG5"/>
<feature type="transmembrane region" description="Helical" evidence="17">
    <location>
        <begin position="453"/>
        <end position="473"/>
    </location>
</feature>
<dbReference type="GO" id="GO:0046872">
    <property type="term" value="F:metal ion binding"/>
    <property type="evidence" value="ECO:0007669"/>
    <property type="project" value="UniProtKB-KW"/>
</dbReference>
<evidence type="ECO:0000256" key="12">
    <source>
        <dbReference type="ARBA" id="ARBA00023136"/>
    </source>
</evidence>
<dbReference type="InterPro" id="IPR030389">
    <property type="entry name" value="G_FEOB_dom"/>
</dbReference>
<dbReference type="PRINTS" id="PR00326">
    <property type="entry name" value="GTP1OBG"/>
</dbReference>
<feature type="transmembrane region" description="Helical" evidence="17">
    <location>
        <begin position="640"/>
        <end position="662"/>
    </location>
</feature>
<keyword evidence="7 15" id="KW-0547">Nucleotide-binding</keyword>
<dbReference type="PANTHER" id="PTHR43185">
    <property type="entry name" value="FERROUS IRON TRANSPORT PROTEIN B"/>
    <property type="match status" value="1"/>
</dbReference>
<dbReference type="InterPro" id="IPR041069">
    <property type="entry name" value="FeoB_Cyto"/>
</dbReference>
<feature type="transmembrane region" description="Helical" evidence="17">
    <location>
        <begin position="605"/>
        <end position="628"/>
    </location>
</feature>
<gene>
    <name evidence="19" type="primary">feoB</name>
    <name evidence="19" type="ORF">ENL40_06725</name>
</gene>
<dbReference type="InterPro" id="IPR027417">
    <property type="entry name" value="P-loop_NTPase"/>
</dbReference>
<dbReference type="PANTHER" id="PTHR43185:SF1">
    <property type="entry name" value="FE(2+) TRANSPORTER FEOB"/>
    <property type="match status" value="1"/>
</dbReference>
<feature type="binding site" evidence="15">
    <location>
        <begin position="116"/>
        <end position="119"/>
    </location>
    <ligand>
        <name>GTP</name>
        <dbReference type="ChEBI" id="CHEBI:37565"/>
        <label>4</label>
    </ligand>
</feature>
<dbReference type="GO" id="GO:0015093">
    <property type="term" value="F:ferrous iron transmembrane transporter activity"/>
    <property type="evidence" value="ECO:0007669"/>
    <property type="project" value="UniProtKB-UniRule"/>
</dbReference>
<dbReference type="Proteomes" id="UP000886217">
    <property type="component" value="Unassembled WGS sequence"/>
</dbReference>
<feature type="transmembrane region" description="Helical" evidence="17">
    <location>
        <begin position="287"/>
        <end position="312"/>
    </location>
</feature>
<dbReference type="EMBL" id="DRTU01000272">
    <property type="protein sequence ID" value="HHI01140.1"/>
    <property type="molecule type" value="Genomic_DNA"/>
</dbReference>
<keyword evidence="10" id="KW-0406">Ion transport</keyword>
<dbReference type="CDD" id="cd01879">
    <property type="entry name" value="FeoB"/>
    <property type="match status" value="1"/>
</dbReference>
<evidence type="ECO:0000256" key="7">
    <source>
        <dbReference type="ARBA" id="ARBA00022741"/>
    </source>
</evidence>
<feature type="binding site" evidence="16">
    <location>
        <position position="24"/>
    </location>
    <ligand>
        <name>Mg(2+)</name>
        <dbReference type="ChEBI" id="CHEBI:18420"/>
        <label>2</label>
    </ligand>
</feature>
<dbReference type="FunFam" id="3.40.50.300:FF:000426">
    <property type="entry name" value="Ferrous iron transport protein B"/>
    <property type="match status" value="1"/>
</dbReference>
<evidence type="ECO:0000256" key="6">
    <source>
        <dbReference type="ARBA" id="ARBA00022692"/>
    </source>
</evidence>
<feature type="binding site" evidence="16">
    <location>
        <position position="21"/>
    </location>
    <ligand>
        <name>Mg(2+)</name>
        <dbReference type="ChEBI" id="CHEBI:18420"/>
        <label>2</label>
    </ligand>
</feature>
<dbReference type="Pfam" id="PF07670">
    <property type="entry name" value="Gate"/>
    <property type="match status" value="2"/>
</dbReference>
<evidence type="ECO:0000256" key="16">
    <source>
        <dbReference type="PIRSR" id="PIRSR603373-2"/>
    </source>
</evidence>
<feature type="binding site" evidence="15">
    <location>
        <begin position="10"/>
        <end position="17"/>
    </location>
    <ligand>
        <name>GTP</name>
        <dbReference type="ChEBI" id="CHEBI:37565"/>
        <label>1</label>
    </ligand>
</feature>
<dbReference type="Pfam" id="PF17910">
    <property type="entry name" value="FeoB_Cyto"/>
    <property type="match status" value="1"/>
</dbReference>
<keyword evidence="4" id="KW-0410">Iron transport</keyword>
<evidence type="ECO:0000256" key="3">
    <source>
        <dbReference type="ARBA" id="ARBA00022475"/>
    </source>
</evidence>
<evidence type="ECO:0000256" key="15">
    <source>
        <dbReference type="PIRSR" id="PIRSR603373-1"/>
    </source>
</evidence>
<proteinExistence type="predicted"/>
<dbReference type="Pfam" id="PF07664">
    <property type="entry name" value="FeoB_C"/>
    <property type="match status" value="1"/>
</dbReference>
<keyword evidence="6 17" id="KW-0812">Transmembrane</keyword>
<keyword evidence="16" id="KW-0479">Metal-binding</keyword>
<keyword evidence="2" id="KW-0813">Transport</keyword>
<keyword evidence="16" id="KW-0460">Magnesium</keyword>
<dbReference type="GO" id="GO:0005525">
    <property type="term" value="F:GTP binding"/>
    <property type="evidence" value="ECO:0007669"/>
    <property type="project" value="UniProtKB-KW"/>
</dbReference>
<comment type="subcellular location">
    <subcellularLocation>
        <location evidence="1">Cell inner membrane</location>
        <topology evidence="1">Multi-pass membrane protein</topology>
    </subcellularLocation>
</comment>
<feature type="binding site" evidence="15">
    <location>
        <begin position="56"/>
        <end position="59"/>
    </location>
    <ligand>
        <name>GTP</name>
        <dbReference type="ChEBI" id="CHEBI:37565"/>
        <label>3</label>
    </ligand>
</feature>
<dbReference type="InterPro" id="IPR011640">
    <property type="entry name" value="Fe2_transport_prot_B_C"/>
</dbReference>
<organism evidence="19">
    <name type="scientific">Thermococcus litoralis</name>
    <dbReference type="NCBI Taxonomy" id="2265"/>
    <lineage>
        <taxon>Archaea</taxon>
        <taxon>Methanobacteriati</taxon>
        <taxon>Methanobacteriota</taxon>
        <taxon>Thermococci</taxon>
        <taxon>Thermococcales</taxon>
        <taxon>Thermococcaceae</taxon>
        <taxon>Thermococcus</taxon>
    </lineage>
</organism>
<dbReference type="InterPro" id="IPR003373">
    <property type="entry name" value="Fe2_transport_prot-B"/>
</dbReference>
<dbReference type="SUPFAM" id="SSF52540">
    <property type="entry name" value="P-loop containing nucleoside triphosphate hydrolases"/>
    <property type="match status" value="1"/>
</dbReference>
<feature type="binding site" evidence="15">
    <location>
        <begin position="35"/>
        <end position="39"/>
    </location>
    <ligand>
        <name>GTP</name>
        <dbReference type="ChEBI" id="CHEBI:37565"/>
        <label>2</label>
    </ligand>
</feature>
<keyword evidence="3" id="KW-1003">Cell membrane</keyword>
<evidence type="ECO:0000256" key="14">
    <source>
        <dbReference type="NCBIfam" id="TIGR00437"/>
    </source>
</evidence>
<dbReference type="Gene3D" id="1.10.287.1770">
    <property type="match status" value="1"/>
</dbReference>
<evidence type="ECO:0000256" key="10">
    <source>
        <dbReference type="ARBA" id="ARBA00023065"/>
    </source>
</evidence>
<keyword evidence="8 17" id="KW-1133">Transmembrane helix</keyword>
<keyword evidence="11 15" id="KW-0342">GTP-binding</keyword>
<name>A0A7C5JZG5_THELI</name>
<evidence type="ECO:0000256" key="9">
    <source>
        <dbReference type="ARBA" id="ARBA00023004"/>
    </source>
</evidence>
<evidence type="ECO:0000256" key="11">
    <source>
        <dbReference type="ARBA" id="ARBA00023134"/>
    </source>
</evidence>
<protein>
    <recommendedName>
        <fullName evidence="13 14">Ferrous iron transport protein B</fullName>
    </recommendedName>
</protein>
<dbReference type="PROSITE" id="PS51711">
    <property type="entry name" value="G_FEOB"/>
    <property type="match status" value="1"/>
</dbReference>
<feature type="binding site" evidence="16">
    <location>
        <position position="25"/>
    </location>
    <ligand>
        <name>Mg(2+)</name>
        <dbReference type="ChEBI" id="CHEBI:18420"/>
        <label>2</label>
    </ligand>
</feature>
<feature type="binding site" evidence="16">
    <location>
        <position position="22"/>
    </location>
    <ligand>
        <name>Mg(2+)</name>
        <dbReference type="ChEBI" id="CHEBI:18420"/>
        <label>1</label>
    </ligand>
</feature>
<dbReference type="Gene3D" id="3.40.50.300">
    <property type="entry name" value="P-loop containing nucleotide triphosphate hydrolases"/>
    <property type="match status" value="1"/>
</dbReference>
<evidence type="ECO:0000256" key="17">
    <source>
        <dbReference type="SAM" id="Phobius"/>
    </source>
</evidence>
<keyword evidence="5" id="KW-0997">Cell inner membrane</keyword>
<dbReference type="GO" id="GO:0005886">
    <property type="term" value="C:plasma membrane"/>
    <property type="evidence" value="ECO:0007669"/>
    <property type="project" value="UniProtKB-SubCell"/>
</dbReference>
<accession>A0A7C5JZG5</accession>
<dbReference type="NCBIfam" id="TIGR00437">
    <property type="entry name" value="feoB"/>
    <property type="match status" value="1"/>
</dbReference>
<evidence type="ECO:0000256" key="13">
    <source>
        <dbReference type="ARBA" id="ARBA00031200"/>
    </source>
</evidence>
<evidence type="ECO:0000256" key="8">
    <source>
        <dbReference type="ARBA" id="ARBA00022989"/>
    </source>
</evidence>
<comment type="caution">
    <text evidence="19">The sequence shown here is derived from an EMBL/GenBank/DDBJ whole genome shotgun (WGS) entry which is preliminary data.</text>
</comment>
<feature type="transmembrane region" description="Helical" evidence="17">
    <location>
        <begin position="343"/>
        <end position="367"/>
    </location>
</feature>
<evidence type="ECO:0000256" key="5">
    <source>
        <dbReference type="ARBA" id="ARBA00022519"/>
    </source>
</evidence>
<evidence type="ECO:0000259" key="18">
    <source>
        <dbReference type="PROSITE" id="PS51711"/>
    </source>
</evidence>